<dbReference type="Proteomes" id="UP001415857">
    <property type="component" value="Unassembled WGS sequence"/>
</dbReference>
<comment type="caution">
    <text evidence="3">The sequence shown here is derived from an EMBL/GenBank/DDBJ whole genome shotgun (WGS) entry which is preliminary data.</text>
</comment>
<feature type="region of interest" description="Disordered" evidence="1">
    <location>
        <begin position="34"/>
        <end position="64"/>
    </location>
</feature>
<gene>
    <name evidence="3" type="ORF">L1049_018486</name>
</gene>
<evidence type="ECO:0000313" key="4">
    <source>
        <dbReference type="Proteomes" id="UP001415857"/>
    </source>
</evidence>
<name>A0AAP0RAP0_LIQFO</name>
<dbReference type="AlphaFoldDB" id="A0AAP0RAP0"/>
<reference evidence="3 4" key="1">
    <citation type="journal article" date="2024" name="Plant J.">
        <title>Genome sequences and population genomics reveal climatic adaptation and genomic divergence between two closely related sweetgum species.</title>
        <authorList>
            <person name="Xu W.Q."/>
            <person name="Ren C.Q."/>
            <person name="Zhang X.Y."/>
            <person name="Comes H.P."/>
            <person name="Liu X.H."/>
            <person name="Li Y.G."/>
            <person name="Kettle C.J."/>
            <person name="Jalonen R."/>
            <person name="Gaisberger H."/>
            <person name="Ma Y.Z."/>
            <person name="Qiu Y.X."/>
        </authorList>
    </citation>
    <scope>NUCLEOTIDE SEQUENCE [LARGE SCALE GENOMIC DNA]</scope>
    <source>
        <strain evidence="3">Hangzhou</strain>
    </source>
</reference>
<feature type="compositionally biased region" description="Basic and acidic residues" evidence="1">
    <location>
        <begin position="34"/>
        <end position="54"/>
    </location>
</feature>
<keyword evidence="4" id="KW-1185">Reference proteome</keyword>
<keyword evidence="2" id="KW-1133">Transmembrane helix</keyword>
<evidence type="ECO:0000256" key="2">
    <source>
        <dbReference type="SAM" id="Phobius"/>
    </source>
</evidence>
<accession>A0AAP0RAP0</accession>
<feature type="transmembrane region" description="Helical" evidence="2">
    <location>
        <begin position="70"/>
        <end position="91"/>
    </location>
</feature>
<keyword evidence="2" id="KW-0472">Membrane</keyword>
<sequence length="117" mass="13451">MMLGTSAMNRSLNRENPDILFVMIAEKQIMRGERRTKEIREKERKERERERDGPFQKPATEMSGTAPPKAVVMFLSLYISIYIYLFLFLLLCGSSSLTILFNGSISFIFTSSLLLAF</sequence>
<protein>
    <submittedName>
        <fullName evidence="3">Uncharacterized protein</fullName>
    </submittedName>
</protein>
<keyword evidence="2" id="KW-0812">Transmembrane</keyword>
<evidence type="ECO:0000256" key="1">
    <source>
        <dbReference type="SAM" id="MobiDB-lite"/>
    </source>
</evidence>
<organism evidence="3 4">
    <name type="scientific">Liquidambar formosana</name>
    <name type="common">Formosan gum</name>
    <dbReference type="NCBI Taxonomy" id="63359"/>
    <lineage>
        <taxon>Eukaryota</taxon>
        <taxon>Viridiplantae</taxon>
        <taxon>Streptophyta</taxon>
        <taxon>Embryophyta</taxon>
        <taxon>Tracheophyta</taxon>
        <taxon>Spermatophyta</taxon>
        <taxon>Magnoliopsida</taxon>
        <taxon>eudicotyledons</taxon>
        <taxon>Gunneridae</taxon>
        <taxon>Pentapetalae</taxon>
        <taxon>Saxifragales</taxon>
        <taxon>Altingiaceae</taxon>
        <taxon>Liquidambar</taxon>
    </lineage>
</organism>
<dbReference type="EMBL" id="JBBPBK010000012">
    <property type="protein sequence ID" value="KAK9273676.1"/>
    <property type="molecule type" value="Genomic_DNA"/>
</dbReference>
<feature type="transmembrane region" description="Helical" evidence="2">
    <location>
        <begin position="97"/>
        <end position="116"/>
    </location>
</feature>
<evidence type="ECO:0000313" key="3">
    <source>
        <dbReference type="EMBL" id="KAK9273676.1"/>
    </source>
</evidence>
<proteinExistence type="predicted"/>